<evidence type="ECO:0008006" key="4">
    <source>
        <dbReference type="Google" id="ProtNLM"/>
    </source>
</evidence>
<protein>
    <recommendedName>
        <fullName evidence="4">Tachykinin family protein</fullName>
    </recommendedName>
</protein>
<dbReference type="EMBL" id="JAZHXI010000004">
    <property type="protein sequence ID" value="KAL2072124.1"/>
    <property type="molecule type" value="Genomic_DNA"/>
</dbReference>
<dbReference type="PANTHER" id="PTHR37540:SF5">
    <property type="entry name" value="TRANSCRIPTION FACTOR DOMAIN-CONTAINING PROTEIN"/>
    <property type="match status" value="1"/>
</dbReference>
<feature type="compositionally biased region" description="Basic and acidic residues" evidence="1">
    <location>
        <begin position="31"/>
        <end position="46"/>
    </location>
</feature>
<evidence type="ECO:0000313" key="2">
    <source>
        <dbReference type="EMBL" id="KAL2072124.1"/>
    </source>
</evidence>
<feature type="region of interest" description="Disordered" evidence="1">
    <location>
        <begin position="176"/>
        <end position="202"/>
    </location>
</feature>
<comment type="caution">
    <text evidence="2">The sequence shown here is derived from an EMBL/GenBank/DDBJ whole genome shotgun (WGS) entry which is preliminary data.</text>
</comment>
<sequence length="606" mass="66639">MNQFQISLTGEPMVMVHRGWRQPSNSRSRSSKNDRNPSHSTSKLDSRPSTSQPPIIQDDTSIPDSVPAALRPRQGVGVSKTTPLARRNAETRPNANIVQEFAFVNVTEPGRPRDPETRKLVRGHVLKDSMRKKRLMRQLNVERVAGNDFASASAAASSSFASSTNANIRLSPTTATTATTATGNPSSTSPSPSPFTSLSPTLGLDPNPSLSPIIHHLTEMGAAMYPFAASFRFNPVSPARWFDCALRDEALMHALLYTSSTYLGLLRGSTENKEAFVHGGRSVELVKGRLEDMGRMGEGMSDGGMVVEVVESTVRAVSCLAISECLRGNYDGWVVHMKGLQQMVDLKGGIATFSTTLQLKLHRADLMGASEYLVPAYFSSFNSLPKLPAQDLRHAGLQDRSVLKFLSVLPISADLCNTLMYMYGLSHSVSLILASPTVLSESQQVSLLQHIYSLRYNLLPPRYGEDGLGFGEGVGGDEAMDEVLRIGALLFVAETPREFPCAAVGPGRLVKRLRELVIRVQMWNGREAGLVLWLLFVGGMAARGEDRVWFIEQIERLGGRIGVVRWGEVKGVLEGLWWVERIHEKPCRELWDKVVVLKGLHRLHTE</sequence>
<proteinExistence type="predicted"/>
<feature type="compositionally biased region" description="Polar residues" evidence="1">
    <location>
        <begin position="47"/>
        <end position="63"/>
    </location>
</feature>
<evidence type="ECO:0000313" key="3">
    <source>
        <dbReference type="Proteomes" id="UP001595075"/>
    </source>
</evidence>
<name>A0ABR4CST2_9HELO</name>
<feature type="region of interest" description="Disordered" evidence="1">
    <location>
        <begin position="15"/>
        <end position="93"/>
    </location>
</feature>
<dbReference type="Pfam" id="PF11951">
    <property type="entry name" value="Fungal_trans_2"/>
    <property type="match status" value="1"/>
</dbReference>
<dbReference type="PANTHER" id="PTHR37540">
    <property type="entry name" value="TRANSCRIPTION FACTOR (ACR-2), PUTATIVE-RELATED-RELATED"/>
    <property type="match status" value="1"/>
</dbReference>
<dbReference type="InterPro" id="IPR021858">
    <property type="entry name" value="Fun_TF"/>
</dbReference>
<keyword evidence="3" id="KW-1185">Reference proteome</keyword>
<accession>A0ABR4CST2</accession>
<dbReference type="Proteomes" id="UP001595075">
    <property type="component" value="Unassembled WGS sequence"/>
</dbReference>
<evidence type="ECO:0000256" key="1">
    <source>
        <dbReference type="SAM" id="MobiDB-lite"/>
    </source>
</evidence>
<reference evidence="2 3" key="1">
    <citation type="journal article" date="2024" name="Commun. Biol.">
        <title>Comparative genomic analysis of thermophilic fungi reveals convergent evolutionary adaptations and gene losses.</title>
        <authorList>
            <person name="Steindorff A.S."/>
            <person name="Aguilar-Pontes M.V."/>
            <person name="Robinson A.J."/>
            <person name="Andreopoulos B."/>
            <person name="LaButti K."/>
            <person name="Kuo A."/>
            <person name="Mondo S."/>
            <person name="Riley R."/>
            <person name="Otillar R."/>
            <person name="Haridas S."/>
            <person name="Lipzen A."/>
            <person name="Grimwood J."/>
            <person name="Schmutz J."/>
            <person name="Clum A."/>
            <person name="Reid I.D."/>
            <person name="Moisan M.C."/>
            <person name="Butler G."/>
            <person name="Nguyen T.T.M."/>
            <person name="Dewar K."/>
            <person name="Conant G."/>
            <person name="Drula E."/>
            <person name="Henrissat B."/>
            <person name="Hansel C."/>
            <person name="Singer S."/>
            <person name="Hutchinson M.I."/>
            <person name="de Vries R.P."/>
            <person name="Natvig D.O."/>
            <person name="Powell A.J."/>
            <person name="Tsang A."/>
            <person name="Grigoriev I.V."/>
        </authorList>
    </citation>
    <scope>NUCLEOTIDE SEQUENCE [LARGE SCALE GENOMIC DNA]</scope>
    <source>
        <strain evidence="2 3">CBS 494.80</strain>
    </source>
</reference>
<organism evidence="2 3">
    <name type="scientific">Oculimacula yallundae</name>
    <dbReference type="NCBI Taxonomy" id="86028"/>
    <lineage>
        <taxon>Eukaryota</taxon>
        <taxon>Fungi</taxon>
        <taxon>Dikarya</taxon>
        <taxon>Ascomycota</taxon>
        <taxon>Pezizomycotina</taxon>
        <taxon>Leotiomycetes</taxon>
        <taxon>Helotiales</taxon>
        <taxon>Ploettnerulaceae</taxon>
        <taxon>Oculimacula</taxon>
    </lineage>
</organism>
<gene>
    <name evidence="2" type="ORF">VTL71DRAFT_11467</name>
</gene>